<proteinExistence type="predicted"/>
<dbReference type="Proteomes" id="UP000273828">
    <property type="component" value="Unassembled WGS sequence"/>
</dbReference>
<reference evidence="3 4" key="1">
    <citation type="submission" date="2018-10" db="EMBL/GenBank/DDBJ databases">
        <title>Natrarchaeobius chitinivorans gen. nov., sp. nov., and Natrarchaeobius haloalkaliphilus sp. nov., alkaliphilic, chitin-utilizing haloarchaea from hypersaline alkaline lakes.</title>
        <authorList>
            <person name="Sorokin D.Y."/>
            <person name="Elcheninov A.G."/>
            <person name="Kostrikina N.A."/>
            <person name="Bale N.J."/>
            <person name="Sinninghe Damste J.S."/>
            <person name="Khijniak T.V."/>
            <person name="Kublanov I.V."/>
            <person name="Toshchakov S.V."/>
        </authorList>
    </citation>
    <scope>NUCLEOTIDE SEQUENCE [LARGE SCALE GENOMIC DNA]</scope>
    <source>
        <strain evidence="3 4">AArcht-Sl</strain>
    </source>
</reference>
<dbReference type="AlphaFoldDB" id="A0A3N6P6N3"/>
<dbReference type="SUPFAM" id="SSF51735">
    <property type="entry name" value="NAD(P)-binding Rossmann-fold domains"/>
    <property type="match status" value="1"/>
</dbReference>
<dbReference type="InterPro" id="IPR036291">
    <property type="entry name" value="NAD(P)-bd_dom_sf"/>
</dbReference>
<feature type="region of interest" description="Disordered" evidence="1">
    <location>
        <begin position="92"/>
        <end position="118"/>
    </location>
</feature>
<evidence type="ECO:0000313" key="3">
    <source>
        <dbReference type="EMBL" id="RQG91515.1"/>
    </source>
</evidence>
<dbReference type="InterPro" id="IPR016040">
    <property type="entry name" value="NAD(P)-bd_dom"/>
</dbReference>
<name>A0A3N6P6N3_9EURY</name>
<organism evidence="3 4">
    <name type="scientific">Natrarchaeobius halalkaliphilus</name>
    <dbReference type="NCBI Taxonomy" id="1679091"/>
    <lineage>
        <taxon>Archaea</taxon>
        <taxon>Methanobacteriati</taxon>
        <taxon>Methanobacteriota</taxon>
        <taxon>Stenosarchaea group</taxon>
        <taxon>Halobacteria</taxon>
        <taxon>Halobacteriales</taxon>
        <taxon>Natrialbaceae</taxon>
        <taxon>Natrarchaeobius</taxon>
    </lineage>
</organism>
<dbReference type="Pfam" id="PF16363">
    <property type="entry name" value="GDP_Man_Dehyd"/>
    <property type="match status" value="1"/>
</dbReference>
<feature type="compositionally biased region" description="Low complexity" evidence="1">
    <location>
        <begin position="101"/>
        <end position="118"/>
    </location>
</feature>
<dbReference type="Gene3D" id="3.40.50.720">
    <property type="entry name" value="NAD(P)-binding Rossmann-like Domain"/>
    <property type="match status" value="1"/>
</dbReference>
<evidence type="ECO:0000259" key="2">
    <source>
        <dbReference type="Pfam" id="PF16363"/>
    </source>
</evidence>
<sequence>MGVLCHENARHGRWRLHRVPPRRLPVRDVLVVDDFSTGSIDNLPDSVRLEVISSDIRSEPIVEECIKRAGEIYHLAAAVGVEKIVDEPLESLETNLRGTNSSSRLPRSTTSRRSSSRP</sequence>
<gene>
    <name evidence="3" type="ORF">EA462_06015</name>
</gene>
<comment type="caution">
    <text evidence="3">The sequence shown here is derived from an EMBL/GenBank/DDBJ whole genome shotgun (WGS) entry which is preliminary data.</text>
</comment>
<accession>A0A3N6P6N3</accession>
<dbReference type="EMBL" id="REFY01000002">
    <property type="protein sequence ID" value="RQG91515.1"/>
    <property type="molecule type" value="Genomic_DNA"/>
</dbReference>
<protein>
    <recommendedName>
        <fullName evidence="2">NAD(P)-binding domain-containing protein</fullName>
    </recommendedName>
</protein>
<evidence type="ECO:0000313" key="4">
    <source>
        <dbReference type="Proteomes" id="UP000273828"/>
    </source>
</evidence>
<evidence type="ECO:0000256" key="1">
    <source>
        <dbReference type="SAM" id="MobiDB-lite"/>
    </source>
</evidence>
<feature type="domain" description="NAD(P)-binding" evidence="2">
    <location>
        <begin position="34"/>
        <end position="99"/>
    </location>
</feature>
<keyword evidence="4" id="KW-1185">Reference proteome</keyword>